<organism evidence="3 4">
    <name type="scientific">Actinoplanes aureus</name>
    <dbReference type="NCBI Taxonomy" id="2792083"/>
    <lineage>
        <taxon>Bacteria</taxon>
        <taxon>Bacillati</taxon>
        <taxon>Actinomycetota</taxon>
        <taxon>Actinomycetes</taxon>
        <taxon>Micromonosporales</taxon>
        <taxon>Micromonosporaceae</taxon>
        <taxon>Actinoplanes</taxon>
    </lineage>
</organism>
<sequence length="254" mass="26148">MTLIESELRAALRAEAAAHRPDREAMLDRITRTATRNHRATKRAPRIRVAGAAVAVAAVLGGGGFAQWALAGDGEPGPEPTPAVTVPVSPAPSATPTTPAASSATSIKVSPSPRKSRSVPPSSAPPTANTRLWSDGSVAPDSDSQGSSVVTVKTTERLAALEVTIRVARTPELVSRGGSQQVPGASVTSTVTEEADVLVYRFLLSSGDTMEPGTYTFSARYTHAEGGRDAGRDTYGAVATNESGTPLTVTGDFA</sequence>
<evidence type="ECO:0000313" key="3">
    <source>
        <dbReference type="EMBL" id="MBG0565328.1"/>
    </source>
</evidence>
<protein>
    <submittedName>
        <fullName evidence="3">Uncharacterized protein</fullName>
    </submittedName>
</protein>
<keyword evidence="2" id="KW-0812">Transmembrane</keyword>
<feature type="transmembrane region" description="Helical" evidence="2">
    <location>
        <begin position="49"/>
        <end position="70"/>
    </location>
</feature>
<gene>
    <name evidence="3" type="ORF">I4J89_28120</name>
</gene>
<reference evidence="3" key="1">
    <citation type="submission" date="2020-11" db="EMBL/GenBank/DDBJ databases">
        <title>Isolation and identification of active actinomycetes.</title>
        <authorList>
            <person name="Sun X."/>
        </authorList>
    </citation>
    <scope>NUCLEOTIDE SEQUENCE</scope>
    <source>
        <strain evidence="3">NEAU-A11</strain>
    </source>
</reference>
<comment type="caution">
    <text evidence="3">The sequence shown here is derived from an EMBL/GenBank/DDBJ whole genome shotgun (WGS) entry which is preliminary data.</text>
</comment>
<accession>A0A931CDS1</accession>
<keyword evidence="2" id="KW-1133">Transmembrane helix</keyword>
<dbReference type="AlphaFoldDB" id="A0A931CDS1"/>
<dbReference type="Proteomes" id="UP000598146">
    <property type="component" value="Unassembled WGS sequence"/>
</dbReference>
<proteinExistence type="predicted"/>
<feature type="region of interest" description="Disordered" evidence="1">
    <location>
        <begin position="70"/>
        <end position="150"/>
    </location>
</feature>
<evidence type="ECO:0000256" key="2">
    <source>
        <dbReference type="SAM" id="Phobius"/>
    </source>
</evidence>
<dbReference type="RefSeq" id="WP_196417092.1">
    <property type="nucleotide sequence ID" value="NZ_JADQTO010000014.1"/>
</dbReference>
<feature type="compositionally biased region" description="Low complexity" evidence="1">
    <location>
        <begin position="82"/>
        <end position="121"/>
    </location>
</feature>
<dbReference type="EMBL" id="JADQTO010000014">
    <property type="protein sequence ID" value="MBG0565328.1"/>
    <property type="molecule type" value="Genomic_DNA"/>
</dbReference>
<keyword evidence="2" id="KW-0472">Membrane</keyword>
<evidence type="ECO:0000256" key="1">
    <source>
        <dbReference type="SAM" id="MobiDB-lite"/>
    </source>
</evidence>
<keyword evidence="4" id="KW-1185">Reference proteome</keyword>
<name>A0A931CDS1_9ACTN</name>
<evidence type="ECO:0000313" key="4">
    <source>
        <dbReference type="Proteomes" id="UP000598146"/>
    </source>
</evidence>